<dbReference type="Gene3D" id="2.60.450.10">
    <property type="entry name" value="Lipopolysaccharide (LPS) transport protein A like domain"/>
    <property type="match status" value="1"/>
</dbReference>
<comment type="caution">
    <text evidence="2">Lacks conserved residue(s) required for the propagation of feature annotation.</text>
</comment>
<gene>
    <name evidence="2" type="primary">lptD</name>
    <name evidence="4" type="ORF">EZI54_03105</name>
</gene>
<keyword evidence="2" id="KW-0472">Membrane</keyword>
<dbReference type="Pfam" id="PF04453">
    <property type="entry name" value="LptD"/>
    <property type="match status" value="1"/>
</dbReference>
<feature type="domain" description="LptD C-terminal" evidence="3">
    <location>
        <begin position="337"/>
        <end position="704"/>
    </location>
</feature>
<dbReference type="InterPro" id="IPR050218">
    <property type="entry name" value="LptD"/>
</dbReference>
<comment type="function">
    <text evidence="2">Together with LptE, is involved in the assembly of lipopolysaccharide (LPS) at the surface of the outer membrane.</text>
</comment>
<proteinExistence type="inferred from homology"/>
<comment type="caution">
    <text evidence="4">The sequence shown here is derived from an EMBL/GenBank/DDBJ whole genome shotgun (WGS) entry which is preliminary data.</text>
</comment>
<comment type="similarity">
    <text evidence="2">Belongs to the LptD family.</text>
</comment>
<dbReference type="InterPro" id="IPR020889">
    <property type="entry name" value="LipoPS_assembly_LptD"/>
</dbReference>
<name>A0ABY1ZSA3_9GAMM</name>
<evidence type="ECO:0000259" key="3">
    <source>
        <dbReference type="Pfam" id="PF04453"/>
    </source>
</evidence>
<dbReference type="PANTHER" id="PTHR30189:SF1">
    <property type="entry name" value="LPS-ASSEMBLY PROTEIN LPTD"/>
    <property type="match status" value="1"/>
</dbReference>
<protein>
    <recommendedName>
        <fullName evidence="2">LPS-assembly protein LptD</fullName>
    </recommendedName>
</protein>
<comment type="subcellular location">
    <subcellularLocation>
        <location evidence="2">Cell outer membrane</location>
    </subcellularLocation>
</comment>
<comment type="subunit">
    <text evidence="2">Component of the lipopolysaccharide transport and assembly complex. Interacts with LptE and LptA.</text>
</comment>
<keyword evidence="1 2" id="KW-0998">Cell outer membrane</keyword>
<organism evidence="4 5">
    <name type="scientific">Marinobacter halodurans</name>
    <dbReference type="NCBI Taxonomy" id="2528979"/>
    <lineage>
        <taxon>Bacteria</taxon>
        <taxon>Pseudomonadati</taxon>
        <taxon>Pseudomonadota</taxon>
        <taxon>Gammaproteobacteria</taxon>
        <taxon>Pseudomonadales</taxon>
        <taxon>Marinobacteraceae</taxon>
        <taxon>Marinobacter</taxon>
    </lineage>
</organism>
<dbReference type="InterPro" id="IPR007543">
    <property type="entry name" value="LptD_C"/>
</dbReference>
<reference evidence="4 5" key="1">
    <citation type="submission" date="2019-02" db="EMBL/GenBank/DDBJ databases">
        <title>Marinobacter halodurans sp. nov., a marine bacterium isolated from sea tidal flat.</title>
        <authorList>
            <person name="Yoo Y."/>
            <person name="Lee D.W."/>
            <person name="Kim B.S."/>
            <person name="Kim J.-J."/>
        </authorList>
    </citation>
    <scope>NUCLEOTIDE SEQUENCE [LARGE SCALE GENOMIC DNA]</scope>
    <source>
        <strain evidence="4 5">YJ-S3-2</strain>
    </source>
</reference>
<accession>A0ABY1ZSA3</accession>
<keyword evidence="5" id="KW-1185">Reference proteome</keyword>
<evidence type="ECO:0000313" key="5">
    <source>
        <dbReference type="Proteomes" id="UP000313645"/>
    </source>
</evidence>
<dbReference type="PANTHER" id="PTHR30189">
    <property type="entry name" value="LPS-ASSEMBLY PROTEIN"/>
    <property type="match status" value="1"/>
</dbReference>
<dbReference type="HAMAP" id="MF_01411">
    <property type="entry name" value="LPS_assembly_LptD"/>
    <property type="match status" value="1"/>
</dbReference>
<dbReference type="Proteomes" id="UP000313645">
    <property type="component" value="Unassembled WGS sequence"/>
</dbReference>
<keyword evidence="2" id="KW-0732">Signal</keyword>
<dbReference type="EMBL" id="SJDL01000003">
    <property type="protein sequence ID" value="TBW58875.1"/>
    <property type="molecule type" value="Genomic_DNA"/>
</dbReference>
<evidence type="ECO:0000256" key="2">
    <source>
        <dbReference type="HAMAP-Rule" id="MF_01411"/>
    </source>
</evidence>
<evidence type="ECO:0000256" key="1">
    <source>
        <dbReference type="ARBA" id="ARBA00023237"/>
    </source>
</evidence>
<sequence length="795" mass="89353">MIVPLHRSSKSHLRNSSGPLWIGIAAVLASSSQAQAQSAAEIDWRPRSELPESRLATLPPACSGAYVQPDFGGGASPLLGTGTNNTDLPIQASGLNARYEMDTRMTLEGNVKLRQGTFSASGSRAEYDQSTGEMTLNGPMVSRGQGFLLTGDKAHYDANSGELQVNSATFLIHQAEMRGSADFLSRPSENIVDIRDGRLTTCSPESNAWAIVASDIELDRAEGFGSATHVRLEVEDIPVFYWPYITFPIDNRRKTGFLYPTFGTSNTGSGMFLSVPYYLNLAPNYDATLTPQYINGRGLFTEAEGRYLSQYGQSVLQLGYIGNDQYFRDENPGEGGERWGLDFTSRANFGAGWNGYADYSVVSDNDYLSDLNRSLDINEATHLTRRAGVRYNSRNQYFESYVYGYQTIKDSISDAQKPYAQLPEILYGADTEWGVAQAAVESQYTYFYRDNGNLTGIDRANGHRLRVAPELALDFREVWGYSRPSVTLDFTEYQLEDYNLRDDDRFSRSIPIYEWDNGLYFDRRDTLFDIPYNQTLEPRLYYVYSDYEDQSTIPDFDSGLKDFSFDSLFSPNRFSGGDRVADNNRLTAAVTTRFNDLNTGLERARFSIGQVYYYDDRRVSLNGQGADTRSDSPLAGEAVVRPTETLDLRVSGLWDPREQRTEEGRSQLVYHSPDYRYLATFGHTYDRDDFEQMDIGAVFPVTDNISLIGRWLYDAESDRTAGSLAGFEYTDCCWSFQLVSQSYLTSDRELDHRILFQIQLKGLGGSGGSSERISDAIYGFSEREKRIFGQNGSTY</sequence>
<evidence type="ECO:0000313" key="4">
    <source>
        <dbReference type="EMBL" id="TBW58875.1"/>
    </source>
</evidence>